<dbReference type="EMBL" id="JBCAWK010000005">
    <property type="protein sequence ID" value="KAK8858389.1"/>
    <property type="molecule type" value="Genomic_DNA"/>
</dbReference>
<evidence type="ECO:0000313" key="8">
    <source>
        <dbReference type="EMBL" id="KAK8858389.1"/>
    </source>
</evidence>
<evidence type="ECO:0000256" key="6">
    <source>
        <dbReference type="SAM" id="MobiDB-lite"/>
    </source>
</evidence>
<keyword evidence="1 4" id="KW-0238">DNA-binding</keyword>
<dbReference type="RefSeq" id="XP_066803230.1">
    <property type="nucleotide sequence ID" value="XM_066945729.1"/>
</dbReference>
<dbReference type="SUPFAM" id="SSF46689">
    <property type="entry name" value="Homeodomain-like"/>
    <property type="match status" value="1"/>
</dbReference>
<evidence type="ECO:0000256" key="4">
    <source>
        <dbReference type="PROSITE-ProRule" id="PRU00108"/>
    </source>
</evidence>
<evidence type="ECO:0000313" key="9">
    <source>
        <dbReference type="Proteomes" id="UP001388673"/>
    </source>
</evidence>
<evidence type="ECO:0000259" key="7">
    <source>
        <dbReference type="PROSITE" id="PS50071"/>
    </source>
</evidence>
<feature type="compositionally biased region" description="Low complexity" evidence="6">
    <location>
        <begin position="154"/>
        <end position="168"/>
    </location>
</feature>
<keyword evidence="3 4" id="KW-0539">Nucleus</keyword>
<feature type="region of interest" description="Disordered" evidence="6">
    <location>
        <begin position="145"/>
        <end position="168"/>
    </location>
</feature>
<dbReference type="Gene3D" id="1.10.10.60">
    <property type="entry name" value="Homeodomain-like"/>
    <property type="match status" value="1"/>
</dbReference>
<dbReference type="InterPro" id="IPR001356">
    <property type="entry name" value="HD"/>
</dbReference>
<organism evidence="8 9">
    <name type="scientific">Kwoniella newhampshirensis</name>
    <dbReference type="NCBI Taxonomy" id="1651941"/>
    <lineage>
        <taxon>Eukaryota</taxon>
        <taxon>Fungi</taxon>
        <taxon>Dikarya</taxon>
        <taxon>Basidiomycota</taxon>
        <taxon>Agaricomycotina</taxon>
        <taxon>Tremellomycetes</taxon>
        <taxon>Tremellales</taxon>
        <taxon>Cryptococcaceae</taxon>
        <taxon>Kwoniella</taxon>
    </lineage>
</organism>
<feature type="DNA-binding region" description="Homeobox" evidence="4">
    <location>
        <begin position="77"/>
        <end position="115"/>
    </location>
</feature>
<sequence length="327" mass="36115">MKARTLESYQQSIGEIRSFESVGGVSDDDVEDQVCKVFEGLFSRHCRQVINSIEVAITDILNQQAQSTLLSTTTFSPDQRLSAAEMGLVAALAGITPAQVRTWFQNRRCRQNRRDRGFGKDLKFTRKVKALPRRARPQFITHVPKVNSEDARPTRSFSTTSTSSNSSYGTVDTDITDVTSTATSGDVNVVDYSKINVSFKTGCMTVPAQYINNIPPSTLEFALHFYTPVDYPTKYTTGEALDTLLATASPQVDLSPLADELPAVGPANDFPINLPVNNEEIDVFAQLEAFLATQDLAPLDAKAMEDAKLWDEMMATAAQSEGHEKWW</sequence>
<evidence type="ECO:0000256" key="3">
    <source>
        <dbReference type="ARBA" id="ARBA00023242"/>
    </source>
</evidence>
<accession>A0AAW0YZ51</accession>
<evidence type="ECO:0000256" key="5">
    <source>
        <dbReference type="RuleBase" id="RU000682"/>
    </source>
</evidence>
<dbReference type="GO" id="GO:0000981">
    <property type="term" value="F:DNA-binding transcription factor activity, RNA polymerase II-specific"/>
    <property type="evidence" value="ECO:0007669"/>
    <property type="project" value="InterPro"/>
</dbReference>
<name>A0AAW0YZ51_9TREE</name>
<protein>
    <recommendedName>
        <fullName evidence="7">Homeobox domain-containing protein</fullName>
    </recommendedName>
</protein>
<feature type="domain" description="Homeobox" evidence="7">
    <location>
        <begin position="75"/>
        <end position="114"/>
    </location>
</feature>
<reference evidence="8 9" key="1">
    <citation type="journal article" date="2024" name="bioRxiv">
        <title>Comparative genomics of Cryptococcus and Kwoniella reveals pathogenesis evolution and contrasting karyotype dynamics via intercentromeric recombination or chromosome fusion.</title>
        <authorList>
            <person name="Coelho M.A."/>
            <person name="David-Palma M."/>
            <person name="Shea T."/>
            <person name="Bowers K."/>
            <person name="McGinley-Smith S."/>
            <person name="Mohammad A.W."/>
            <person name="Gnirke A."/>
            <person name="Yurkov A.M."/>
            <person name="Nowrousian M."/>
            <person name="Sun S."/>
            <person name="Cuomo C.A."/>
            <person name="Heitman J."/>
        </authorList>
    </citation>
    <scope>NUCLEOTIDE SEQUENCE [LARGE SCALE GENOMIC DNA]</scope>
    <source>
        <strain evidence="8 9">CBS 13917</strain>
    </source>
</reference>
<dbReference type="Pfam" id="PF00046">
    <property type="entry name" value="Homeodomain"/>
    <property type="match status" value="1"/>
</dbReference>
<dbReference type="PROSITE" id="PS50071">
    <property type="entry name" value="HOMEOBOX_2"/>
    <property type="match status" value="1"/>
</dbReference>
<dbReference type="KEGG" id="kne:92179874"/>
<dbReference type="InterPro" id="IPR017970">
    <property type="entry name" value="Homeobox_CS"/>
</dbReference>
<dbReference type="GO" id="GO:0005634">
    <property type="term" value="C:nucleus"/>
    <property type="evidence" value="ECO:0007669"/>
    <property type="project" value="UniProtKB-SubCell"/>
</dbReference>
<dbReference type="GO" id="GO:0003677">
    <property type="term" value="F:DNA binding"/>
    <property type="evidence" value="ECO:0007669"/>
    <property type="project" value="UniProtKB-UniRule"/>
</dbReference>
<keyword evidence="9" id="KW-1185">Reference proteome</keyword>
<dbReference type="AlphaFoldDB" id="A0AAW0YZ51"/>
<dbReference type="InterPro" id="IPR009057">
    <property type="entry name" value="Homeodomain-like_sf"/>
</dbReference>
<comment type="subcellular location">
    <subcellularLocation>
        <location evidence="4 5">Nucleus</location>
    </subcellularLocation>
</comment>
<evidence type="ECO:0000256" key="2">
    <source>
        <dbReference type="ARBA" id="ARBA00023155"/>
    </source>
</evidence>
<dbReference type="Proteomes" id="UP001388673">
    <property type="component" value="Unassembled WGS sequence"/>
</dbReference>
<dbReference type="SMART" id="SM00389">
    <property type="entry name" value="HOX"/>
    <property type="match status" value="1"/>
</dbReference>
<evidence type="ECO:0000256" key="1">
    <source>
        <dbReference type="ARBA" id="ARBA00023125"/>
    </source>
</evidence>
<dbReference type="GeneID" id="92179874"/>
<gene>
    <name evidence="8" type="ORF">IAR55_002616</name>
</gene>
<dbReference type="PROSITE" id="PS00027">
    <property type="entry name" value="HOMEOBOX_1"/>
    <property type="match status" value="1"/>
</dbReference>
<proteinExistence type="predicted"/>
<keyword evidence="2 4" id="KW-0371">Homeobox</keyword>
<comment type="caution">
    <text evidence="8">The sequence shown here is derived from an EMBL/GenBank/DDBJ whole genome shotgun (WGS) entry which is preliminary data.</text>
</comment>